<dbReference type="RefSeq" id="WP_307257360.1">
    <property type="nucleotide sequence ID" value="NZ_JAUSUC010000019.1"/>
</dbReference>
<feature type="transmembrane region" description="Helical" evidence="2">
    <location>
        <begin position="6"/>
        <end position="26"/>
    </location>
</feature>
<evidence type="ECO:0000256" key="2">
    <source>
        <dbReference type="SAM" id="Phobius"/>
    </source>
</evidence>
<keyword evidence="2" id="KW-0472">Membrane</keyword>
<feature type="compositionally biased region" description="Basic and acidic residues" evidence="1">
    <location>
        <begin position="59"/>
        <end position="69"/>
    </location>
</feature>
<accession>A0AAJ1T3R7</accession>
<keyword evidence="2" id="KW-0812">Transmembrane</keyword>
<feature type="region of interest" description="Disordered" evidence="1">
    <location>
        <begin position="46"/>
        <end position="69"/>
    </location>
</feature>
<proteinExistence type="predicted"/>
<evidence type="ECO:0000256" key="1">
    <source>
        <dbReference type="SAM" id="MobiDB-lite"/>
    </source>
</evidence>
<dbReference type="EMBL" id="JAUSUC010000019">
    <property type="protein sequence ID" value="MDQ0215364.1"/>
    <property type="molecule type" value="Genomic_DNA"/>
</dbReference>
<evidence type="ECO:0000313" key="3">
    <source>
        <dbReference type="EMBL" id="MDQ0215364.1"/>
    </source>
</evidence>
<keyword evidence="2" id="KW-1133">Transmembrane helix</keyword>
<gene>
    <name evidence="3" type="ORF">J2S13_001777</name>
</gene>
<organism evidence="3 4">
    <name type="scientific">Oikeobacillus pervagus</name>
    <dbReference type="NCBI Taxonomy" id="1325931"/>
    <lineage>
        <taxon>Bacteria</taxon>
        <taxon>Bacillati</taxon>
        <taxon>Bacillota</taxon>
        <taxon>Bacilli</taxon>
        <taxon>Bacillales</taxon>
        <taxon>Bacillaceae</taxon>
        <taxon>Oikeobacillus</taxon>
    </lineage>
</organism>
<evidence type="ECO:0000313" key="4">
    <source>
        <dbReference type="Proteomes" id="UP001237207"/>
    </source>
</evidence>
<dbReference type="Proteomes" id="UP001237207">
    <property type="component" value="Unassembled WGS sequence"/>
</dbReference>
<keyword evidence="4" id="KW-1185">Reference proteome</keyword>
<comment type="caution">
    <text evidence="3">The sequence shown here is derived from an EMBL/GenBank/DDBJ whole genome shotgun (WGS) entry which is preliminary data.</text>
</comment>
<name>A0AAJ1T3R7_9BACI</name>
<sequence length="69" mass="7185">MDLINSIIAGIIATAILGGGVAYKVISKKRNSGIIQREGTNQVALQRSKNNSINIGGDSADKENGSKSK</sequence>
<dbReference type="AlphaFoldDB" id="A0AAJ1T3R7"/>
<reference evidence="3" key="1">
    <citation type="submission" date="2023-07" db="EMBL/GenBank/DDBJ databases">
        <title>Genomic Encyclopedia of Type Strains, Phase IV (KMG-IV): sequencing the most valuable type-strain genomes for metagenomic binning, comparative biology and taxonomic classification.</title>
        <authorList>
            <person name="Goeker M."/>
        </authorList>
    </citation>
    <scope>NUCLEOTIDE SEQUENCE</scope>
    <source>
        <strain evidence="3">DSM 23947</strain>
    </source>
</reference>
<protein>
    <submittedName>
        <fullName evidence="3">Uncharacterized protein</fullName>
    </submittedName>
</protein>